<evidence type="ECO:0000256" key="11">
    <source>
        <dbReference type="PROSITE-ProRule" id="PRU01360"/>
    </source>
</evidence>
<dbReference type="Proteomes" id="UP000648075">
    <property type="component" value="Unassembled WGS sequence"/>
</dbReference>
<comment type="caution">
    <text evidence="15">The sequence shown here is derived from an EMBL/GenBank/DDBJ whole genome shotgun (WGS) entry which is preliminary data.</text>
</comment>
<evidence type="ECO:0000256" key="8">
    <source>
        <dbReference type="ARBA" id="ARBA00023077"/>
    </source>
</evidence>
<organism evidence="15 16">
    <name type="scientific">Novosphingobium colocasiae</name>
    <dbReference type="NCBI Taxonomy" id="1256513"/>
    <lineage>
        <taxon>Bacteria</taxon>
        <taxon>Pseudomonadati</taxon>
        <taxon>Pseudomonadota</taxon>
        <taxon>Alphaproteobacteria</taxon>
        <taxon>Sphingomonadales</taxon>
        <taxon>Sphingomonadaceae</taxon>
        <taxon>Novosphingobium</taxon>
    </lineage>
</organism>
<dbReference type="AlphaFoldDB" id="A0A918PMH9"/>
<evidence type="ECO:0000256" key="2">
    <source>
        <dbReference type="ARBA" id="ARBA00022448"/>
    </source>
</evidence>
<dbReference type="SUPFAM" id="SSF56935">
    <property type="entry name" value="Porins"/>
    <property type="match status" value="1"/>
</dbReference>
<dbReference type="PROSITE" id="PS52016">
    <property type="entry name" value="TONB_DEPENDENT_REC_3"/>
    <property type="match status" value="1"/>
</dbReference>
<evidence type="ECO:0000256" key="7">
    <source>
        <dbReference type="ARBA" id="ARBA00023065"/>
    </source>
</evidence>
<dbReference type="Gene3D" id="2.40.170.20">
    <property type="entry name" value="TonB-dependent receptor, beta-barrel domain"/>
    <property type="match status" value="3"/>
</dbReference>
<protein>
    <recommendedName>
        <fullName evidence="17">TonB-dependent receptor</fullName>
    </recommendedName>
</protein>
<dbReference type="GO" id="GO:0006826">
    <property type="term" value="P:iron ion transport"/>
    <property type="evidence" value="ECO:0007669"/>
    <property type="project" value="UniProtKB-KW"/>
</dbReference>
<dbReference type="InterPro" id="IPR039426">
    <property type="entry name" value="TonB-dep_rcpt-like"/>
</dbReference>
<dbReference type="InterPro" id="IPR000531">
    <property type="entry name" value="Beta-barrel_TonB"/>
</dbReference>
<keyword evidence="7" id="KW-0406">Ion transport</keyword>
<dbReference type="Pfam" id="PF00593">
    <property type="entry name" value="TonB_dep_Rec_b-barrel"/>
    <property type="match status" value="1"/>
</dbReference>
<dbReference type="InterPro" id="IPR036942">
    <property type="entry name" value="Beta-barrel_TonB_sf"/>
</dbReference>
<dbReference type="EMBL" id="BMZA01000019">
    <property type="protein sequence ID" value="GGZ14879.1"/>
    <property type="molecule type" value="Genomic_DNA"/>
</dbReference>
<evidence type="ECO:0000256" key="6">
    <source>
        <dbReference type="ARBA" id="ARBA00023004"/>
    </source>
</evidence>
<accession>A0A918PMH9</accession>
<evidence type="ECO:0008006" key="17">
    <source>
        <dbReference type="Google" id="ProtNLM"/>
    </source>
</evidence>
<name>A0A918PMH9_9SPHN</name>
<evidence type="ECO:0000256" key="12">
    <source>
        <dbReference type="RuleBase" id="RU003357"/>
    </source>
</evidence>
<keyword evidence="6" id="KW-0408">Iron</keyword>
<evidence type="ECO:0000256" key="1">
    <source>
        <dbReference type="ARBA" id="ARBA00004571"/>
    </source>
</evidence>
<proteinExistence type="inferred from homology"/>
<keyword evidence="9 11" id="KW-0472">Membrane</keyword>
<dbReference type="Pfam" id="PF07715">
    <property type="entry name" value="Plug"/>
    <property type="match status" value="1"/>
</dbReference>
<evidence type="ECO:0000313" key="15">
    <source>
        <dbReference type="EMBL" id="GGZ14879.1"/>
    </source>
</evidence>
<evidence type="ECO:0000259" key="14">
    <source>
        <dbReference type="Pfam" id="PF07715"/>
    </source>
</evidence>
<evidence type="ECO:0000256" key="9">
    <source>
        <dbReference type="ARBA" id="ARBA00023136"/>
    </source>
</evidence>
<comment type="subcellular location">
    <subcellularLocation>
        <location evidence="1 11">Cell outer membrane</location>
        <topology evidence="1 11">Multi-pass membrane protein</topology>
    </subcellularLocation>
</comment>
<dbReference type="PANTHER" id="PTHR32552">
    <property type="entry name" value="FERRICHROME IRON RECEPTOR-RELATED"/>
    <property type="match status" value="1"/>
</dbReference>
<comment type="similarity">
    <text evidence="11 12">Belongs to the TonB-dependent receptor family.</text>
</comment>
<dbReference type="InterPro" id="IPR012910">
    <property type="entry name" value="Plug_dom"/>
</dbReference>
<dbReference type="GO" id="GO:0009279">
    <property type="term" value="C:cell outer membrane"/>
    <property type="evidence" value="ECO:0007669"/>
    <property type="project" value="UniProtKB-SubCell"/>
</dbReference>
<evidence type="ECO:0000256" key="3">
    <source>
        <dbReference type="ARBA" id="ARBA00022452"/>
    </source>
</evidence>
<reference evidence="15" key="1">
    <citation type="journal article" date="2014" name="Int. J. Syst. Evol. Microbiol.">
        <title>Complete genome sequence of Corynebacterium casei LMG S-19264T (=DSM 44701T), isolated from a smear-ripened cheese.</title>
        <authorList>
            <consortium name="US DOE Joint Genome Institute (JGI-PGF)"/>
            <person name="Walter F."/>
            <person name="Albersmeier A."/>
            <person name="Kalinowski J."/>
            <person name="Ruckert C."/>
        </authorList>
    </citation>
    <scope>NUCLEOTIDE SEQUENCE</scope>
    <source>
        <strain evidence="15">KCTC 32255</strain>
    </source>
</reference>
<feature type="domain" description="TonB-dependent receptor plug" evidence="14">
    <location>
        <begin position="19"/>
        <end position="126"/>
    </location>
</feature>
<keyword evidence="3 11" id="KW-1134">Transmembrane beta strand</keyword>
<evidence type="ECO:0000256" key="4">
    <source>
        <dbReference type="ARBA" id="ARBA00022496"/>
    </source>
</evidence>
<sequence length="828" mass="90497">MAGSYGEIVVTATKREQKLQDVGLTVSALGSAALENRRIENVEDLAKAVPGLAFAPSPNATPVYTMRGVGFFESSIGAYPNVATYIDQAPLPLPVMTTLTAFDLERVEVLKGPQGTLFGNNATGGAINFIAAKPTDDFHAGIKVGYARFNTVDIDGFVSGPLGETLNARVAVKATRGDDWQKSYTRDDTLGAVDRTAARLLLEWQATERLTFNLNVNGWRDKSDTQAPALYNDFAGTATYKRDAAGNFIPGGSIQNPFNAAIGVLTNDVDLFGTPRAALVNGVPTVIVGSPFTTYPTAPKNPRAADWTPDKRPYSNNRFFQATLRTDFDITDTIQMTSITDYIHYNHLNGTEADGTSFNAIDLVRDWGKIKTFAEEVRFSSTDNTSALRWVVGGNYERTSADEIIDNTYYDASTSHGGQYQGFTANSYPSFQDMTNLAVFGNLEFRVNDLINLRGGIRYTEAKRTAEIGNESTPGYVETSPVDFGITNFFNATWQALGTGIGVANLCPGAVANGLTQEEWVYHPVADGDSFTLNPDTCQAETFHGKLKEHNTSWSLGIDLKPMDHLLFYANVARGFKAGSYPSVSAATTNQFQPVVQEKVTNYEIGFKSTIPDLRMTLNGALFYNDYRNKQVRAKIVDRIFGFLDALQNVPKSEIKGAEIEMASSPVDGLNLGVSATYLDTKVKNYIGANPNEFSGSFLSYAAIPLDYKGAKLPFAPKWQVSASFDYTVPVSDKWSAMVGAVLSAQTKTIAGLYGANDKVSQYVYRINGRTLLDLTAAMISKDGWKISVWGKNVTNKYYWTNAILSFDTNVRYTGRPAEYGMTVGYQF</sequence>
<gene>
    <name evidence="15" type="ORF">GCM10011614_32350</name>
</gene>
<evidence type="ECO:0000256" key="10">
    <source>
        <dbReference type="ARBA" id="ARBA00023237"/>
    </source>
</evidence>
<dbReference type="PANTHER" id="PTHR32552:SF81">
    <property type="entry name" value="TONB-DEPENDENT OUTER MEMBRANE RECEPTOR"/>
    <property type="match status" value="1"/>
</dbReference>
<keyword evidence="2 11" id="KW-0813">Transport</keyword>
<evidence type="ECO:0000256" key="5">
    <source>
        <dbReference type="ARBA" id="ARBA00022692"/>
    </source>
</evidence>
<keyword evidence="10 11" id="KW-0998">Cell outer membrane</keyword>
<keyword evidence="4" id="KW-0410">Iron transport</keyword>
<keyword evidence="8 12" id="KW-0798">TonB box</keyword>
<reference evidence="15" key="2">
    <citation type="submission" date="2020-09" db="EMBL/GenBank/DDBJ databases">
        <authorList>
            <person name="Sun Q."/>
            <person name="Kim S."/>
        </authorList>
    </citation>
    <scope>NUCLEOTIDE SEQUENCE</scope>
    <source>
        <strain evidence="15">KCTC 32255</strain>
    </source>
</reference>
<feature type="domain" description="TonB-dependent receptor-like beta-barrel" evidence="13">
    <location>
        <begin position="295"/>
        <end position="794"/>
    </location>
</feature>
<keyword evidence="5 11" id="KW-0812">Transmembrane</keyword>
<evidence type="ECO:0000259" key="13">
    <source>
        <dbReference type="Pfam" id="PF00593"/>
    </source>
</evidence>
<evidence type="ECO:0000313" key="16">
    <source>
        <dbReference type="Proteomes" id="UP000648075"/>
    </source>
</evidence>
<keyword evidence="16" id="KW-1185">Reference proteome</keyword>